<keyword evidence="7" id="KW-1185">Reference proteome</keyword>
<dbReference type="GO" id="GO:0005730">
    <property type="term" value="C:nucleolus"/>
    <property type="evidence" value="ECO:0007669"/>
    <property type="project" value="UniProtKB-SubCell"/>
</dbReference>
<dbReference type="Pfam" id="PF01201">
    <property type="entry name" value="Ribosomal_S8e"/>
    <property type="match status" value="1"/>
</dbReference>
<evidence type="ECO:0000313" key="6">
    <source>
        <dbReference type="EMBL" id="ELA47459.1"/>
    </source>
</evidence>
<dbReference type="GeneID" id="19878991"/>
<proteinExistence type="inferred from homology"/>
<dbReference type="InterPro" id="IPR039411">
    <property type="entry name" value="NSA2_fam"/>
</dbReference>
<dbReference type="AlphaFoldDB" id="L2GV15"/>
<dbReference type="GO" id="GO:0030687">
    <property type="term" value="C:preribosome, large subunit precursor"/>
    <property type="evidence" value="ECO:0007669"/>
    <property type="project" value="EnsemblFungi"/>
</dbReference>
<dbReference type="InParanoid" id="L2GV15"/>
<evidence type="ECO:0000256" key="5">
    <source>
        <dbReference type="ARBA" id="ARBA00023242"/>
    </source>
</evidence>
<dbReference type="FunCoup" id="L2GV15">
    <property type="interactions" value="191"/>
</dbReference>
<dbReference type="VEuPathDB" id="MicrosporidiaDB:VCUG_01110"/>
<gene>
    <name evidence="6" type="ORF">VCUG_01110</name>
</gene>
<dbReference type="EMBL" id="GL877418">
    <property type="protein sequence ID" value="ELA47459.1"/>
    <property type="molecule type" value="Genomic_DNA"/>
</dbReference>
<dbReference type="OrthoDB" id="1847590at2759"/>
<keyword evidence="4" id="KW-0698">rRNA processing</keyword>
<protein>
    <recommendedName>
        <fullName evidence="8">Ribosome biogenesis protein NSA2 homolog</fullName>
    </recommendedName>
</protein>
<dbReference type="GO" id="GO:0000466">
    <property type="term" value="P:maturation of 5.8S rRNA from tricistronic rRNA transcript (SSU-rRNA, 5.8S rRNA, LSU-rRNA)"/>
    <property type="evidence" value="ECO:0007669"/>
    <property type="project" value="EnsemblFungi"/>
</dbReference>
<evidence type="ECO:0000256" key="1">
    <source>
        <dbReference type="ARBA" id="ARBA00004604"/>
    </source>
</evidence>
<dbReference type="OMA" id="TNTPEND"/>
<dbReference type="Gene3D" id="2.40.10.310">
    <property type="match status" value="1"/>
</dbReference>
<dbReference type="Proteomes" id="UP000011081">
    <property type="component" value="Unassembled WGS sequence"/>
</dbReference>
<evidence type="ECO:0000313" key="7">
    <source>
        <dbReference type="Proteomes" id="UP000011081"/>
    </source>
</evidence>
<accession>L2GV15</accession>
<evidence type="ECO:0000256" key="3">
    <source>
        <dbReference type="ARBA" id="ARBA00022517"/>
    </source>
</evidence>
<name>L2GV15_VAVCU</name>
<evidence type="ECO:0000256" key="2">
    <source>
        <dbReference type="ARBA" id="ARBA00005424"/>
    </source>
</evidence>
<dbReference type="HOGENOM" id="CLU_1070048_0_0_1"/>
<evidence type="ECO:0008006" key="8">
    <source>
        <dbReference type="Google" id="ProtNLM"/>
    </source>
</evidence>
<dbReference type="GO" id="GO:0000463">
    <property type="term" value="P:maturation of LSU-rRNA from tricistronic rRNA transcript (SSU-rRNA, 5.8S rRNA, LSU-rRNA)"/>
    <property type="evidence" value="ECO:0007669"/>
    <property type="project" value="EnsemblFungi"/>
</dbReference>
<dbReference type="InterPro" id="IPR022309">
    <property type="entry name" value="Ribosomal_Se8/biogenesis_NSA2"/>
</dbReference>
<keyword evidence="3" id="KW-0690">Ribosome biogenesis</keyword>
<keyword evidence="5" id="KW-0539">Nucleus</keyword>
<dbReference type="STRING" id="948595.L2GV15"/>
<dbReference type="FunFam" id="2.40.10.310:FF:000001">
    <property type="entry name" value="NSA2, ribosome biogenesis homolog"/>
    <property type="match status" value="1"/>
</dbReference>
<evidence type="ECO:0000256" key="4">
    <source>
        <dbReference type="ARBA" id="ARBA00022552"/>
    </source>
</evidence>
<comment type="subcellular location">
    <subcellularLocation>
        <location evidence="1">Nucleus</location>
        <location evidence="1">Nucleolus</location>
    </subcellularLocation>
</comment>
<sequence length="257" mass="29435">MPQNNYIEEHIKKYGRPINFEIKKEKRMERQSKIKVRLAKELRGVKAKIFAKKQRTIKSQKRKDVLAQNVKEKKIENDLGGPLPLLLMDRGTVARGKELSHKIKEKRKEAAAKYSVPIPRIGGLSEVETFNVVTTGKKRGKHWKRMVVKPCFVGDNFIRKTPKYERFIRPMALRFKKAHVTHPELKTTFCLPILGLKTNPHSHLYTSLGVLTKGTIIEVNVSELGIVEQNGRVVWGKYAQVTNNPEYDGCVNAILLS</sequence>
<organism evidence="6 7">
    <name type="scientific">Vavraia culicis (isolate floridensis)</name>
    <name type="common">Microsporidian parasite</name>
    <dbReference type="NCBI Taxonomy" id="948595"/>
    <lineage>
        <taxon>Eukaryota</taxon>
        <taxon>Fungi</taxon>
        <taxon>Fungi incertae sedis</taxon>
        <taxon>Microsporidia</taxon>
        <taxon>Pleistophoridae</taxon>
        <taxon>Vavraia</taxon>
    </lineage>
</organism>
<dbReference type="RefSeq" id="XP_008074128.1">
    <property type="nucleotide sequence ID" value="XM_008075937.1"/>
</dbReference>
<comment type="similarity">
    <text evidence="2">Belongs to the eukaryotic ribosomal protein eS8 family. Ribosome biogenesis protein NSA2 subfamily.</text>
</comment>
<reference evidence="7" key="1">
    <citation type="submission" date="2011-03" db="EMBL/GenBank/DDBJ databases">
        <title>The genome sequence of Vavraia culicis strain floridensis.</title>
        <authorList>
            <consortium name="The Broad Institute Genome Sequencing Platform"/>
            <person name="Cuomo C."/>
            <person name="Becnel J."/>
            <person name="Sanscrainte N."/>
            <person name="Young S.K."/>
            <person name="Zeng Q."/>
            <person name="Gargeya S."/>
            <person name="Fitzgerald M."/>
            <person name="Haas B."/>
            <person name="Abouelleil A."/>
            <person name="Alvarado L."/>
            <person name="Arachchi H.M."/>
            <person name="Berlin A."/>
            <person name="Chapman S.B."/>
            <person name="Gearin G."/>
            <person name="Goldberg J."/>
            <person name="Griggs A."/>
            <person name="Gujja S."/>
            <person name="Hansen M."/>
            <person name="Heiman D."/>
            <person name="Howarth C."/>
            <person name="Larimer J."/>
            <person name="Lui A."/>
            <person name="MacDonald P.J.P."/>
            <person name="McCowen C."/>
            <person name="Montmayeur A."/>
            <person name="Murphy C."/>
            <person name="Neiman D."/>
            <person name="Pearson M."/>
            <person name="Priest M."/>
            <person name="Roberts A."/>
            <person name="Saif S."/>
            <person name="Shea T."/>
            <person name="Sisk P."/>
            <person name="Stolte C."/>
            <person name="Sykes S."/>
            <person name="Wortman J."/>
            <person name="Nusbaum C."/>
            <person name="Birren B."/>
        </authorList>
    </citation>
    <scope>NUCLEOTIDE SEQUENCE [LARGE SCALE GENOMIC DNA]</scope>
    <source>
        <strain evidence="7">floridensis</strain>
    </source>
</reference>
<dbReference type="PANTHER" id="PTHR12642">
    <property type="entry name" value="RIBOSOME BIOGENESIS PROTEIN NSA2 HOMOLOG"/>
    <property type="match status" value="1"/>
</dbReference>